<organism evidence="1">
    <name type="scientific">Brugia malayi</name>
    <name type="common">Filarial nematode worm</name>
    <dbReference type="NCBI Taxonomy" id="6279"/>
    <lineage>
        <taxon>Eukaryota</taxon>
        <taxon>Metazoa</taxon>
        <taxon>Ecdysozoa</taxon>
        <taxon>Nematoda</taxon>
        <taxon>Chromadorea</taxon>
        <taxon>Rhabditida</taxon>
        <taxon>Spirurina</taxon>
        <taxon>Spiruromorpha</taxon>
        <taxon>Filarioidea</taxon>
        <taxon>Onchocercidae</taxon>
        <taxon>Brugia</taxon>
    </lineage>
</organism>
<proteinExistence type="predicted"/>
<accession>A0A1I9G6W8</accession>
<dbReference type="AlphaFoldDB" id="A0A1I9G6W8"/>
<protein>
    <submittedName>
        <fullName evidence="1">Bm10120, isoform a</fullName>
    </submittedName>
</protein>
<evidence type="ECO:0000313" key="1">
    <source>
        <dbReference type="EMBL" id="CDQ03776.1"/>
    </source>
</evidence>
<name>A0A1I9G6W8_BRUMA</name>
<gene>
    <name evidence="1" type="primary">Bm10120</name>
    <name evidence="1" type="ORF">BM_Bm10120</name>
</gene>
<reference evidence="1" key="1">
    <citation type="journal article" date="2007" name="Science">
        <title>Draft genome of the filarial nematode parasite Brugia malayi.</title>
        <authorList>
            <person name="Ghedin E."/>
            <person name="Wang S."/>
            <person name="Spiro D."/>
            <person name="Caler E."/>
            <person name="Zhao Q."/>
            <person name="Crabtree J."/>
            <person name="Allen J.E."/>
            <person name="Delcher A.L."/>
            <person name="Guiliano D.B."/>
            <person name="Miranda-Saavedra D."/>
            <person name="Angiuoli S.V."/>
            <person name="Creasy T."/>
            <person name="Amedeo P."/>
            <person name="Haas B."/>
            <person name="El-Sayed N.M."/>
            <person name="Wortman J.R."/>
            <person name="Feldblyum T."/>
            <person name="Tallon L."/>
            <person name="Schatz M."/>
            <person name="Shumway M."/>
            <person name="Koo H."/>
            <person name="Salzberg S.L."/>
            <person name="Schobel S."/>
            <person name="Pertea M."/>
            <person name="Pop M."/>
            <person name="White O."/>
            <person name="Barton G.J."/>
            <person name="Carlow C.K."/>
            <person name="Crawford M.J."/>
            <person name="Daub J."/>
            <person name="Dimmic M.W."/>
            <person name="Estes C.F."/>
            <person name="Foster J.M."/>
            <person name="Ganatra M."/>
            <person name="Gregory W.F."/>
            <person name="Johnson N.M."/>
            <person name="Jin J."/>
            <person name="Komuniecki R."/>
            <person name="Korf I."/>
            <person name="Kumar S."/>
            <person name="Laney S."/>
            <person name="Li B.W."/>
            <person name="Li W."/>
            <person name="Lindblom T.H."/>
            <person name="Lustigman S."/>
            <person name="Ma D."/>
            <person name="Maina C.V."/>
            <person name="Martin D.M."/>
            <person name="McCarter J.P."/>
            <person name="McReynolds L."/>
            <person name="Mitreva M."/>
            <person name="Nutman T.B."/>
            <person name="Parkinson J."/>
            <person name="Peregrin-Alvarez J.M."/>
            <person name="Poole C."/>
            <person name="Ren Q."/>
            <person name="Saunders L."/>
            <person name="Sluder A.E."/>
            <person name="Smith K."/>
            <person name="Stanke M."/>
            <person name="Unnasch T.R."/>
            <person name="Ware J."/>
            <person name="Wei A.D."/>
            <person name="Weil G."/>
            <person name="Williams D.J."/>
            <person name="Zhang Y."/>
            <person name="Williams S.A."/>
            <person name="Fraser-Liggett C."/>
            <person name="Slatko B."/>
            <person name="Blaxter M.L."/>
            <person name="Scott A.L."/>
        </authorList>
    </citation>
    <scope>NUCLEOTIDE SEQUENCE</scope>
    <source>
        <strain evidence="1">FR3</strain>
    </source>
</reference>
<dbReference type="EMBL" id="LN856966">
    <property type="protein sequence ID" value="CDQ03776.1"/>
    <property type="molecule type" value="Genomic_DNA"/>
</dbReference>
<sequence>MNDDSCDSSFGDDHFNTDKTFERRYTNKKKIKEYLQKWKGYSCMNDVSKLEDLEYDSIVLDYNVQKKNKDATSSKLQKSQLGASGSSYVKRSTYTIPCHYLADKAKPIHRKTKEIKQPVYPKKTVDKKNVSDTSNEGDNEFKIVYAPPVTLDITIFHLVSISPVKNVKVARCKKVWFFIFMIIADNS</sequence>
<reference evidence="1" key="2">
    <citation type="submission" date="2012-12" db="EMBL/GenBank/DDBJ databases">
        <authorList>
            <consortium name="WormBase Consortium"/>
            <person name="Ghedin E."/>
            <person name="Paulini M."/>
        </authorList>
    </citation>
    <scope>NUCLEOTIDE SEQUENCE</scope>
    <source>
        <strain evidence="1">FR3</strain>
    </source>
</reference>